<evidence type="ECO:0000313" key="14">
    <source>
        <dbReference type="Proteomes" id="UP000042054"/>
    </source>
</evidence>
<dbReference type="GO" id="GO:0032259">
    <property type="term" value="P:methylation"/>
    <property type="evidence" value="ECO:0007669"/>
    <property type="project" value="UniProtKB-KW"/>
</dbReference>
<keyword evidence="9" id="KW-0808">Transferase</keyword>
<dbReference type="InterPro" id="IPR000045">
    <property type="entry name" value="Prepilin_IV_endopep_pep"/>
</dbReference>
<evidence type="ECO:0000256" key="7">
    <source>
        <dbReference type="ARBA" id="ARBA00023136"/>
    </source>
</evidence>
<dbReference type="GO" id="GO:0004190">
    <property type="term" value="F:aspartic-type endopeptidase activity"/>
    <property type="evidence" value="ECO:0007669"/>
    <property type="project" value="UniProtKB-EC"/>
</dbReference>
<keyword evidence="9" id="KW-0645">Protease</keyword>
<keyword evidence="4" id="KW-0997">Cell inner membrane</keyword>
<evidence type="ECO:0000259" key="12">
    <source>
        <dbReference type="Pfam" id="PF06750"/>
    </source>
</evidence>
<evidence type="ECO:0000256" key="6">
    <source>
        <dbReference type="ARBA" id="ARBA00022989"/>
    </source>
</evidence>
<comment type="catalytic activity">
    <reaction evidence="9">
        <text>Typically cleaves a -Gly-|-Phe- bond to release an N-terminal, basic peptide of 5-8 residues from type IV prepilin, and then N-methylates the new N-terminal amino group, the methyl donor being S-adenosyl-L-methionine.</text>
        <dbReference type="EC" id="3.4.23.43"/>
    </reaction>
</comment>
<comment type="function">
    <text evidence="9">Plays an essential role in type IV pili and type II pseudopili formation by proteolytically removing the leader sequence from substrate proteins and subsequently monomethylating the alpha-amino group of the newly exposed N-terminal phenylalanine.</text>
</comment>
<dbReference type="RefSeq" id="WP_050535325.1">
    <property type="nucleotide sequence ID" value="NZ_CTKE01000021.1"/>
</dbReference>
<dbReference type="PRINTS" id="PR00864">
    <property type="entry name" value="PREPILNPTASE"/>
</dbReference>
<evidence type="ECO:0000256" key="8">
    <source>
        <dbReference type="RuleBase" id="RU003793"/>
    </source>
</evidence>
<name>A0A0U1HX08_YERRO</name>
<dbReference type="GO" id="GO:0005886">
    <property type="term" value="C:plasma membrane"/>
    <property type="evidence" value="ECO:0007669"/>
    <property type="project" value="UniProtKB-SubCell"/>
</dbReference>
<dbReference type="Proteomes" id="UP000042054">
    <property type="component" value="Unassembled WGS sequence"/>
</dbReference>
<dbReference type="STRING" id="29485.CH64_1725"/>
<evidence type="ECO:0000256" key="5">
    <source>
        <dbReference type="ARBA" id="ARBA00022692"/>
    </source>
</evidence>
<comment type="subcellular location">
    <subcellularLocation>
        <location evidence="1">Cell inner membrane</location>
        <topology evidence="1">Multi-pass membrane protein</topology>
    </subcellularLocation>
    <subcellularLocation>
        <location evidence="9">Cell membrane</location>
        <topology evidence="9">Multi-pass membrane protein</topology>
    </subcellularLocation>
</comment>
<organism evidence="13 14">
    <name type="scientific">Yersinia rohdei</name>
    <dbReference type="NCBI Taxonomy" id="29485"/>
    <lineage>
        <taxon>Bacteria</taxon>
        <taxon>Pseudomonadati</taxon>
        <taxon>Pseudomonadota</taxon>
        <taxon>Gammaproteobacteria</taxon>
        <taxon>Enterobacterales</taxon>
        <taxon>Yersiniaceae</taxon>
        <taxon>Yersinia</taxon>
    </lineage>
</organism>
<reference evidence="13 14" key="1">
    <citation type="submission" date="2015-03" db="EMBL/GenBank/DDBJ databases">
        <authorList>
            <person name="Murphy D."/>
        </authorList>
    </citation>
    <scope>NUCLEOTIDE SEQUENCE [LARGE SCALE GENOMIC DNA]</scope>
    <source>
        <strain evidence="13 14">68/02</strain>
    </source>
</reference>
<proteinExistence type="inferred from homology"/>
<dbReference type="EC" id="3.4.23.43" evidence="9"/>
<keyword evidence="9" id="KW-0511">Multifunctional enzyme</keyword>
<dbReference type="InterPro" id="IPR014032">
    <property type="entry name" value="Peptidase_A24A_bac"/>
</dbReference>
<dbReference type="EMBL" id="CTKE01000021">
    <property type="protein sequence ID" value="CQI95692.1"/>
    <property type="molecule type" value="Genomic_DNA"/>
</dbReference>
<evidence type="ECO:0000256" key="9">
    <source>
        <dbReference type="RuleBase" id="RU003794"/>
    </source>
</evidence>
<keyword evidence="9" id="KW-0489">Methyltransferase</keyword>
<dbReference type="Pfam" id="PF06750">
    <property type="entry name" value="A24_N_bact"/>
    <property type="match status" value="1"/>
</dbReference>
<dbReference type="GO" id="GO:0006465">
    <property type="term" value="P:signal peptide processing"/>
    <property type="evidence" value="ECO:0007669"/>
    <property type="project" value="TreeGrafter"/>
</dbReference>
<evidence type="ECO:0000256" key="3">
    <source>
        <dbReference type="ARBA" id="ARBA00022475"/>
    </source>
</evidence>
<dbReference type="EC" id="2.1.1.-" evidence="9"/>
<dbReference type="InterPro" id="IPR050882">
    <property type="entry name" value="Prepilin_peptidase/N-MTase"/>
</dbReference>
<feature type="domain" description="Prepilin type IV endopeptidase peptidase" evidence="11">
    <location>
        <begin position="133"/>
        <end position="239"/>
    </location>
</feature>
<dbReference type="InterPro" id="IPR010627">
    <property type="entry name" value="Prepilin_pept_A24_N"/>
</dbReference>
<feature type="transmembrane region" description="Helical" evidence="10">
    <location>
        <begin position="172"/>
        <end position="194"/>
    </location>
</feature>
<keyword evidence="3" id="KW-1003">Cell membrane</keyword>
<sequence>MFELSEFISVLFYVVFGFCIGSFLNVIIYRLPIMLSISRAVSTSKVSYSITEHCLFKSGFNLCFPKSFCPSCFHPLPLRYNIPLFGWFFLRGISQCCGKKINSRYIIVEILTAILTLTVGVTYQDYFIIAASLLLIWSLIVLTFIDLDCYLLPDNITLPLLWVGLLVNINDVFSPLHLSVLGAVVGYIFLWFPYWTFKFFKGIVGMGHGDFKLMAMLGAWFGVTAIPFLVLLSSCFGVVSYIVIYYCLNKKLKYIAFGPYIALAGVIYLFLGEEVNYLF</sequence>
<feature type="transmembrane region" description="Helical" evidence="10">
    <location>
        <begin position="214"/>
        <end position="247"/>
    </location>
</feature>
<evidence type="ECO:0000259" key="11">
    <source>
        <dbReference type="Pfam" id="PF01478"/>
    </source>
</evidence>
<comment type="similarity">
    <text evidence="2 8">Belongs to the peptidase A24 family.</text>
</comment>
<evidence type="ECO:0000256" key="10">
    <source>
        <dbReference type="SAM" id="Phobius"/>
    </source>
</evidence>
<dbReference type="GO" id="GO:0008168">
    <property type="term" value="F:methyltransferase activity"/>
    <property type="evidence" value="ECO:0007669"/>
    <property type="project" value="UniProtKB-KW"/>
</dbReference>
<keyword evidence="5 9" id="KW-0812">Transmembrane</keyword>
<feature type="transmembrane region" description="Helical" evidence="10">
    <location>
        <begin position="254"/>
        <end position="271"/>
    </location>
</feature>
<evidence type="ECO:0000256" key="2">
    <source>
        <dbReference type="ARBA" id="ARBA00005801"/>
    </source>
</evidence>
<dbReference type="OrthoDB" id="9789291at2"/>
<evidence type="ECO:0000256" key="4">
    <source>
        <dbReference type="ARBA" id="ARBA00022519"/>
    </source>
</evidence>
<dbReference type="PANTHER" id="PTHR30487">
    <property type="entry name" value="TYPE 4 PREPILIN-LIKE PROTEINS LEADER PEPTIDE-PROCESSING ENZYME"/>
    <property type="match status" value="1"/>
</dbReference>
<evidence type="ECO:0000256" key="1">
    <source>
        <dbReference type="ARBA" id="ARBA00004429"/>
    </source>
</evidence>
<feature type="transmembrane region" description="Helical" evidence="10">
    <location>
        <begin position="129"/>
        <end position="151"/>
    </location>
</feature>
<dbReference type="PANTHER" id="PTHR30487:SF0">
    <property type="entry name" value="PREPILIN LEADER PEPTIDASE_N-METHYLTRANSFERASE-RELATED"/>
    <property type="match status" value="1"/>
</dbReference>
<feature type="domain" description="Prepilin peptidase A24 N-terminal" evidence="12">
    <location>
        <begin position="15"/>
        <end position="121"/>
    </location>
</feature>
<keyword evidence="6 10" id="KW-1133">Transmembrane helix</keyword>
<evidence type="ECO:0000313" key="13">
    <source>
        <dbReference type="EMBL" id="CQI95692.1"/>
    </source>
</evidence>
<feature type="transmembrane region" description="Helical" evidence="10">
    <location>
        <begin position="6"/>
        <end position="29"/>
    </location>
</feature>
<feature type="transmembrane region" description="Helical" evidence="10">
    <location>
        <begin position="105"/>
        <end position="123"/>
    </location>
</feature>
<keyword evidence="7 10" id="KW-0472">Membrane</keyword>
<accession>A0A0U1HX08</accession>
<protein>
    <recommendedName>
        <fullName evidence="9">Prepilin leader peptidase/N-methyltransferase</fullName>
        <ecNumber evidence="9">2.1.1.-</ecNumber>
        <ecNumber evidence="9">3.4.23.43</ecNumber>
    </recommendedName>
</protein>
<keyword evidence="9" id="KW-0378">Hydrolase</keyword>
<dbReference type="AlphaFoldDB" id="A0A0U1HX08"/>
<gene>
    <name evidence="13" type="primary">outO</name>
    <name evidence="13" type="ORF">ERS008555_03449</name>
</gene>
<dbReference type="Gene3D" id="1.20.120.1220">
    <property type="match status" value="1"/>
</dbReference>
<dbReference type="Pfam" id="PF01478">
    <property type="entry name" value="Peptidase_A24"/>
    <property type="match status" value="1"/>
</dbReference>